<evidence type="ECO:0000313" key="2">
    <source>
        <dbReference type="EMBL" id="RRG20672.1"/>
    </source>
</evidence>
<dbReference type="GO" id="GO:0043190">
    <property type="term" value="C:ATP-binding cassette (ABC) transporter complex"/>
    <property type="evidence" value="ECO:0007669"/>
    <property type="project" value="InterPro"/>
</dbReference>
<dbReference type="EMBL" id="QQWG01000011">
    <property type="protein sequence ID" value="RRG20672.1"/>
    <property type="molecule type" value="Genomic_DNA"/>
</dbReference>
<feature type="transmembrane region" description="Helical" evidence="1">
    <location>
        <begin position="227"/>
        <end position="245"/>
    </location>
</feature>
<dbReference type="Proteomes" id="UP000285794">
    <property type="component" value="Unassembled WGS sequence"/>
</dbReference>
<feature type="transmembrane region" description="Helical" evidence="1">
    <location>
        <begin position="148"/>
        <end position="170"/>
    </location>
</feature>
<dbReference type="RefSeq" id="WP_125031074.1">
    <property type="nucleotide sequence ID" value="NZ_JAPXVP010000010.1"/>
</dbReference>
<dbReference type="PANTHER" id="PTHR30188">
    <property type="entry name" value="ABC TRANSPORTER PERMEASE PROTEIN-RELATED"/>
    <property type="match status" value="1"/>
</dbReference>
<keyword evidence="1" id="KW-0472">Membrane</keyword>
<feature type="transmembrane region" description="Helical" evidence="1">
    <location>
        <begin position="182"/>
        <end position="207"/>
    </location>
</feature>
<dbReference type="InterPro" id="IPR030802">
    <property type="entry name" value="Permease_MalE"/>
</dbReference>
<feature type="transmembrane region" description="Helical" evidence="1">
    <location>
        <begin position="38"/>
        <end position="63"/>
    </location>
</feature>
<evidence type="ECO:0000256" key="1">
    <source>
        <dbReference type="SAM" id="Phobius"/>
    </source>
</evidence>
<evidence type="ECO:0000313" key="3">
    <source>
        <dbReference type="Proteomes" id="UP000285794"/>
    </source>
</evidence>
<sequence>MNIIENIGQYILFLNRVFSKPERGRVFFAQIIKEIYKLGVNSVGIVVIISVFMGAVISLQTAYNLVNPLLPDYLVGYTTRESMILEFSSTIVGLILAGKVGSNIASEIGSMRVTEQIDALEIMGVNSASYLIFPKIIAAVFINPFLYILSVFVGIGGGLLASSFANVVSVSDFLYGVQNDFIPYYITYSLIKTLVFAFIITSIPSYYGYFVSGGALEVGKASTKAVVNSSILILLANLILTQILLK</sequence>
<protein>
    <submittedName>
        <fullName evidence="2">ABC transporter permease</fullName>
    </submittedName>
</protein>
<name>A0A425XZN1_9BACT</name>
<dbReference type="GO" id="GO:0005548">
    <property type="term" value="F:phospholipid transporter activity"/>
    <property type="evidence" value="ECO:0007669"/>
    <property type="project" value="TreeGrafter"/>
</dbReference>
<dbReference type="PANTHER" id="PTHR30188:SF4">
    <property type="entry name" value="PROTEIN TRIGALACTOSYLDIACYLGLYCEROL 1, CHLOROPLASTIC"/>
    <property type="match status" value="1"/>
</dbReference>
<comment type="caution">
    <text evidence="2">The sequence shown here is derived from an EMBL/GenBank/DDBJ whole genome shotgun (WGS) entry which is preliminary data.</text>
</comment>
<reference evidence="2 3" key="1">
    <citation type="submission" date="2018-07" db="EMBL/GenBank/DDBJ databases">
        <title>Draft genome sequence of Ancylomarina sp. M1P.</title>
        <authorList>
            <person name="Yadav S."/>
            <person name="Villanueva L."/>
            <person name="Damste J.S.S."/>
        </authorList>
    </citation>
    <scope>NUCLEOTIDE SEQUENCE [LARGE SCALE GENOMIC DNA]</scope>
    <source>
        <strain evidence="2 3">M1P</strain>
    </source>
</reference>
<organism evidence="2 3">
    <name type="scientific">Ancylomarina euxinus</name>
    <dbReference type="NCBI Taxonomy" id="2283627"/>
    <lineage>
        <taxon>Bacteria</taxon>
        <taxon>Pseudomonadati</taxon>
        <taxon>Bacteroidota</taxon>
        <taxon>Bacteroidia</taxon>
        <taxon>Marinilabiliales</taxon>
        <taxon>Marinifilaceae</taxon>
        <taxon>Ancylomarina</taxon>
    </lineage>
</organism>
<feature type="transmembrane region" description="Helical" evidence="1">
    <location>
        <begin position="83"/>
        <end position="101"/>
    </location>
</feature>
<proteinExistence type="predicted"/>
<gene>
    <name evidence="2" type="ORF">DWB61_11700</name>
</gene>
<accession>A0A425XZN1</accession>
<feature type="transmembrane region" description="Helical" evidence="1">
    <location>
        <begin position="122"/>
        <end position="142"/>
    </location>
</feature>
<keyword evidence="1" id="KW-0812">Transmembrane</keyword>
<dbReference type="Pfam" id="PF02405">
    <property type="entry name" value="MlaE"/>
    <property type="match status" value="1"/>
</dbReference>
<dbReference type="AlphaFoldDB" id="A0A425XZN1"/>
<keyword evidence="1" id="KW-1133">Transmembrane helix</keyword>
<dbReference type="OrthoDB" id="9810518at2"/>
<keyword evidence="3" id="KW-1185">Reference proteome</keyword>